<evidence type="ECO:0000313" key="3">
    <source>
        <dbReference type="EMBL" id="CAG9835831.1"/>
    </source>
</evidence>
<accession>A0A9N9T7C2</accession>
<dbReference type="AlphaFoldDB" id="A0A9N9T7C2"/>
<dbReference type="SUPFAM" id="SSF57362">
    <property type="entry name" value="BPTI-like"/>
    <property type="match status" value="1"/>
</dbReference>
<gene>
    <name evidence="3" type="ORF">DIABBA_LOCUS8992</name>
</gene>
<evidence type="ECO:0000256" key="1">
    <source>
        <dbReference type="SAM" id="SignalP"/>
    </source>
</evidence>
<keyword evidence="4" id="KW-1185">Reference proteome</keyword>
<proteinExistence type="predicted"/>
<name>A0A9N9T7C2_DIABA</name>
<sequence length="119" mass="13401">MKFIYFLFSLVALTAFVYADDQEVTVENIAPSLLETEEVLNARAYLPRDCFRPVESNIGVACMALIPVWRWDIKAQACVRDNYGGCNRTKNNFFTLDKCNEVAKPVCEKLTAAQLALAN</sequence>
<feature type="domain" description="BPTI/Kunitz inhibitor" evidence="2">
    <location>
        <begin position="50"/>
        <end position="103"/>
    </location>
</feature>
<organism evidence="3 4">
    <name type="scientific">Diabrotica balteata</name>
    <name type="common">Banded cucumber beetle</name>
    <dbReference type="NCBI Taxonomy" id="107213"/>
    <lineage>
        <taxon>Eukaryota</taxon>
        <taxon>Metazoa</taxon>
        <taxon>Ecdysozoa</taxon>
        <taxon>Arthropoda</taxon>
        <taxon>Hexapoda</taxon>
        <taxon>Insecta</taxon>
        <taxon>Pterygota</taxon>
        <taxon>Neoptera</taxon>
        <taxon>Endopterygota</taxon>
        <taxon>Coleoptera</taxon>
        <taxon>Polyphaga</taxon>
        <taxon>Cucujiformia</taxon>
        <taxon>Chrysomeloidea</taxon>
        <taxon>Chrysomelidae</taxon>
        <taxon>Galerucinae</taxon>
        <taxon>Diabroticina</taxon>
        <taxon>Diabroticites</taxon>
        <taxon>Diabrotica</taxon>
    </lineage>
</organism>
<dbReference type="OrthoDB" id="6775666at2759"/>
<dbReference type="InterPro" id="IPR036880">
    <property type="entry name" value="Kunitz_BPTI_sf"/>
</dbReference>
<feature type="chain" id="PRO_5040293026" description="BPTI/Kunitz inhibitor domain-containing protein" evidence="1">
    <location>
        <begin position="20"/>
        <end position="119"/>
    </location>
</feature>
<dbReference type="InterPro" id="IPR002223">
    <property type="entry name" value="Kunitz_BPTI"/>
</dbReference>
<keyword evidence="1" id="KW-0732">Signal</keyword>
<dbReference type="Proteomes" id="UP001153709">
    <property type="component" value="Chromosome 6"/>
</dbReference>
<dbReference type="PROSITE" id="PS50279">
    <property type="entry name" value="BPTI_KUNITZ_2"/>
    <property type="match status" value="1"/>
</dbReference>
<dbReference type="EMBL" id="OU898281">
    <property type="protein sequence ID" value="CAG9835831.1"/>
    <property type="molecule type" value="Genomic_DNA"/>
</dbReference>
<dbReference type="Gene3D" id="4.10.410.10">
    <property type="entry name" value="Pancreatic trypsin inhibitor Kunitz domain"/>
    <property type="match status" value="1"/>
</dbReference>
<reference evidence="3" key="1">
    <citation type="submission" date="2022-01" db="EMBL/GenBank/DDBJ databases">
        <authorList>
            <person name="King R."/>
        </authorList>
    </citation>
    <scope>NUCLEOTIDE SEQUENCE</scope>
</reference>
<evidence type="ECO:0000313" key="4">
    <source>
        <dbReference type="Proteomes" id="UP001153709"/>
    </source>
</evidence>
<feature type="signal peptide" evidence="1">
    <location>
        <begin position="1"/>
        <end position="19"/>
    </location>
</feature>
<dbReference type="GO" id="GO:0004867">
    <property type="term" value="F:serine-type endopeptidase inhibitor activity"/>
    <property type="evidence" value="ECO:0007669"/>
    <property type="project" value="InterPro"/>
</dbReference>
<dbReference type="Pfam" id="PF00014">
    <property type="entry name" value="Kunitz_BPTI"/>
    <property type="match status" value="1"/>
</dbReference>
<protein>
    <recommendedName>
        <fullName evidence="2">BPTI/Kunitz inhibitor domain-containing protein</fullName>
    </recommendedName>
</protein>
<dbReference type="SMART" id="SM00131">
    <property type="entry name" value="KU"/>
    <property type="match status" value="1"/>
</dbReference>
<evidence type="ECO:0000259" key="2">
    <source>
        <dbReference type="PROSITE" id="PS50279"/>
    </source>
</evidence>